<reference evidence="2" key="1">
    <citation type="submission" date="2021-01" db="EMBL/GenBank/DDBJ databases">
        <authorList>
            <consortium name="Genoscope - CEA"/>
            <person name="William W."/>
        </authorList>
    </citation>
    <scope>NUCLEOTIDE SEQUENCE</scope>
</reference>
<dbReference type="GO" id="GO:0007034">
    <property type="term" value="P:vacuolar transport"/>
    <property type="evidence" value="ECO:0007669"/>
    <property type="project" value="InterPro"/>
</dbReference>
<sequence>MGQPNQKAAPVKARDPMDIQLDLRMTWKRLESESKRSLKEQDKNIAKAKEALKKNNEEGAKLFLQTAMAKKQESENLQKMATRIQFVESQVKSSQANADMMQQLNVVTPIMQQYANTMSVEQLYQNINQFDRALDDIMVQGKVVDQMMNKNSNDFQTNMAVDQMMQQLKKEEALKLQELQPSNMQFQQLQQQQQQPQYQNQQQYQQQKY</sequence>
<evidence type="ECO:0000313" key="3">
    <source>
        <dbReference type="Proteomes" id="UP000688137"/>
    </source>
</evidence>
<evidence type="ECO:0000313" key="2">
    <source>
        <dbReference type="EMBL" id="CAD8046340.1"/>
    </source>
</evidence>
<proteinExistence type="predicted"/>
<name>A0A8S1JZY8_PARPR</name>
<dbReference type="Proteomes" id="UP000688137">
    <property type="component" value="Unassembled WGS sequence"/>
</dbReference>
<dbReference type="EMBL" id="CAJJDM010000007">
    <property type="protein sequence ID" value="CAD8046340.1"/>
    <property type="molecule type" value="Genomic_DNA"/>
</dbReference>
<organism evidence="2 3">
    <name type="scientific">Paramecium primaurelia</name>
    <dbReference type="NCBI Taxonomy" id="5886"/>
    <lineage>
        <taxon>Eukaryota</taxon>
        <taxon>Sar</taxon>
        <taxon>Alveolata</taxon>
        <taxon>Ciliophora</taxon>
        <taxon>Intramacronucleata</taxon>
        <taxon>Oligohymenophorea</taxon>
        <taxon>Peniculida</taxon>
        <taxon>Parameciidae</taxon>
        <taxon>Paramecium</taxon>
    </lineage>
</organism>
<gene>
    <name evidence="2" type="ORF">PPRIM_AZ9-3.1.T0100303</name>
</gene>
<comment type="caution">
    <text evidence="2">The sequence shown here is derived from an EMBL/GenBank/DDBJ whole genome shotgun (WGS) entry which is preliminary data.</text>
</comment>
<dbReference type="AlphaFoldDB" id="A0A8S1JZY8"/>
<keyword evidence="1" id="KW-0175">Coiled coil</keyword>
<feature type="coiled-coil region" evidence="1">
    <location>
        <begin position="38"/>
        <end position="90"/>
    </location>
</feature>
<protein>
    <submittedName>
        <fullName evidence="2">Uncharacterized protein</fullName>
    </submittedName>
</protein>
<keyword evidence="3" id="KW-1185">Reference proteome</keyword>
<dbReference type="InterPro" id="IPR005024">
    <property type="entry name" value="Snf7_fam"/>
</dbReference>
<dbReference type="PANTHER" id="PTHR10476">
    <property type="entry name" value="CHARGED MULTIVESICULAR BODY PROTEIN"/>
    <property type="match status" value="1"/>
</dbReference>
<accession>A0A8S1JZY8</accession>
<evidence type="ECO:0000256" key="1">
    <source>
        <dbReference type="SAM" id="Coils"/>
    </source>
</evidence>
<dbReference type="OMA" id="DMIFQLR"/>